<dbReference type="RefSeq" id="WP_092912872.1">
    <property type="nucleotide sequence ID" value="NZ_FOXB01000025.1"/>
</dbReference>
<proteinExistence type="predicted"/>
<keyword evidence="1" id="KW-1133">Transmembrane helix</keyword>
<dbReference type="EMBL" id="FOXB01000025">
    <property type="protein sequence ID" value="SFP54844.1"/>
    <property type="molecule type" value="Genomic_DNA"/>
</dbReference>
<dbReference type="Proteomes" id="UP000199227">
    <property type="component" value="Unassembled WGS sequence"/>
</dbReference>
<dbReference type="InterPro" id="IPR013587">
    <property type="entry name" value="Nitrate/nitrite_sensing"/>
</dbReference>
<dbReference type="STRING" id="223786.SAMN05216234_12527"/>
<evidence type="ECO:0000313" key="4">
    <source>
        <dbReference type="Proteomes" id="UP000199227"/>
    </source>
</evidence>
<feature type="transmembrane region" description="Helical" evidence="1">
    <location>
        <begin position="12"/>
        <end position="31"/>
    </location>
</feature>
<feature type="domain" description="Nitrate/nitrite sensing protein" evidence="2">
    <location>
        <begin position="57"/>
        <end position="244"/>
    </location>
</feature>
<name>A0A1I5R8I7_9BACT</name>
<keyword evidence="1" id="KW-0472">Membrane</keyword>
<organism evidence="3 4">
    <name type="scientific">Hydrogenimonas thermophila</name>
    <dbReference type="NCBI Taxonomy" id="223786"/>
    <lineage>
        <taxon>Bacteria</taxon>
        <taxon>Pseudomonadati</taxon>
        <taxon>Campylobacterota</taxon>
        <taxon>Epsilonproteobacteria</taxon>
        <taxon>Campylobacterales</taxon>
        <taxon>Hydrogenimonadaceae</taxon>
        <taxon>Hydrogenimonas</taxon>
    </lineage>
</organism>
<dbReference type="AlphaFoldDB" id="A0A1I5R8I7"/>
<sequence>MSEFIKSIKLKLIIIFLLPAVGMLYFSFGYVHEKISMYQNTRYLEKIVEYVKISSSLISELQRERGLSIAFISKESSYFYNELKKQRIKSDEAFIQFNALLKNYTELYDEKDIKTILEHYTDIRTYRKNIDNKTISIFDVLNFYSKIVTNLIESTDVLKAQFINKSFFNLIVCFNDLLKLTEVSGKERAIVSYILETENLTPKLYNILLSLEIEYKELKKRFLRESSIQALALYNNKVNTAKSDEILNIY</sequence>
<reference evidence="3 4" key="1">
    <citation type="submission" date="2016-10" db="EMBL/GenBank/DDBJ databases">
        <authorList>
            <person name="de Groot N.N."/>
        </authorList>
    </citation>
    <scope>NUCLEOTIDE SEQUENCE [LARGE SCALE GENOMIC DNA]</scope>
    <source>
        <strain evidence="3 4">EP1-55-1</strain>
    </source>
</reference>
<gene>
    <name evidence="3" type="ORF">SAMN05216234_12527</name>
</gene>
<dbReference type="OrthoDB" id="2489132at2"/>
<dbReference type="Pfam" id="PF08376">
    <property type="entry name" value="NIT"/>
    <property type="match status" value="1"/>
</dbReference>
<evidence type="ECO:0000313" key="3">
    <source>
        <dbReference type="EMBL" id="SFP54844.1"/>
    </source>
</evidence>
<protein>
    <submittedName>
        <fullName evidence="3">Nitrate and nitrite sensing</fullName>
    </submittedName>
</protein>
<evidence type="ECO:0000256" key="1">
    <source>
        <dbReference type="SAM" id="Phobius"/>
    </source>
</evidence>
<accession>A0A1I5R8I7</accession>
<evidence type="ECO:0000259" key="2">
    <source>
        <dbReference type="Pfam" id="PF08376"/>
    </source>
</evidence>
<keyword evidence="4" id="KW-1185">Reference proteome</keyword>
<keyword evidence="1" id="KW-0812">Transmembrane</keyword>